<dbReference type="PANTHER" id="PTHR30462">
    <property type="entry name" value="INTERMEMBRANE TRANSPORT PROTEIN PQIB-RELATED"/>
    <property type="match status" value="1"/>
</dbReference>
<keyword evidence="3" id="KW-0997">Cell inner membrane</keyword>
<protein>
    <submittedName>
        <fullName evidence="9">MCE family protein</fullName>
    </submittedName>
</protein>
<dbReference type="EMBL" id="CP040449">
    <property type="protein sequence ID" value="QFI54677.1"/>
    <property type="molecule type" value="Genomic_DNA"/>
</dbReference>
<feature type="domain" description="Mce/MlaD" evidence="8">
    <location>
        <begin position="720"/>
        <end position="780"/>
    </location>
</feature>
<evidence type="ECO:0000313" key="9">
    <source>
        <dbReference type="EMBL" id="QFI54677.1"/>
    </source>
</evidence>
<feature type="domain" description="Mce/MlaD" evidence="8">
    <location>
        <begin position="380"/>
        <end position="436"/>
    </location>
</feature>
<dbReference type="KEGG" id="asim:FE240_08215"/>
<reference evidence="9 10" key="1">
    <citation type="submission" date="2019-05" db="EMBL/GenBank/DDBJ databases">
        <title>OXA-830, a novel chromosomally encoded expanded-spectrum class D beta-lactamase in Aeromonas simiae.</title>
        <authorList>
            <person name="Zhou W."/>
            <person name="Chen Q."/>
        </authorList>
    </citation>
    <scope>NUCLEOTIDE SEQUENCE [LARGE SCALE GENOMIC DNA]</scope>
    <source>
        <strain evidence="9 10">A6</strain>
    </source>
</reference>
<dbReference type="PANTHER" id="PTHR30462:SF0">
    <property type="entry name" value="INTERMEMBRANE TRANSPORT PROTEIN YEBT"/>
    <property type="match status" value="1"/>
</dbReference>
<keyword evidence="5 7" id="KW-1133">Transmembrane helix</keyword>
<evidence type="ECO:0000256" key="3">
    <source>
        <dbReference type="ARBA" id="ARBA00022519"/>
    </source>
</evidence>
<dbReference type="InterPro" id="IPR003399">
    <property type="entry name" value="Mce/MlaD"/>
</dbReference>
<keyword evidence="4 7" id="KW-0812">Transmembrane</keyword>
<keyword evidence="2" id="KW-1003">Cell membrane</keyword>
<dbReference type="RefSeq" id="WP_193004111.1">
    <property type="nucleotide sequence ID" value="NZ_CP040449.1"/>
</dbReference>
<evidence type="ECO:0000256" key="4">
    <source>
        <dbReference type="ARBA" id="ARBA00022692"/>
    </source>
</evidence>
<evidence type="ECO:0000256" key="5">
    <source>
        <dbReference type="ARBA" id="ARBA00022989"/>
    </source>
</evidence>
<keyword evidence="10" id="KW-1185">Reference proteome</keyword>
<evidence type="ECO:0000256" key="2">
    <source>
        <dbReference type="ARBA" id="ARBA00022475"/>
    </source>
</evidence>
<dbReference type="Proteomes" id="UP000594034">
    <property type="component" value="Chromosome"/>
</dbReference>
<evidence type="ECO:0000313" key="10">
    <source>
        <dbReference type="Proteomes" id="UP000594034"/>
    </source>
</evidence>
<dbReference type="InterPro" id="IPR051800">
    <property type="entry name" value="PqiA-PqiB_transport"/>
</dbReference>
<dbReference type="AlphaFoldDB" id="A0A5J6WWY6"/>
<evidence type="ECO:0000256" key="1">
    <source>
        <dbReference type="ARBA" id="ARBA00004533"/>
    </source>
</evidence>
<evidence type="ECO:0000259" key="8">
    <source>
        <dbReference type="Pfam" id="PF02470"/>
    </source>
</evidence>
<feature type="domain" description="Mce/MlaD" evidence="8">
    <location>
        <begin position="158"/>
        <end position="215"/>
    </location>
</feature>
<accession>A0A5J6WWY6</accession>
<dbReference type="GO" id="GO:0005886">
    <property type="term" value="C:plasma membrane"/>
    <property type="evidence" value="ECO:0007669"/>
    <property type="project" value="UniProtKB-SubCell"/>
</dbReference>
<evidence type="ECO:0000256" key="7">
    <source>
        <dbReference type="SAM" id="Phobius"/>
    </source>
</evidence>
<evidence type="ECO:0000256" key="6">
    <source>
        <dbReference type="ARBA" id="ARBA00023136"/>
    </source>
</evidence>
<dbReference type="Pfam" id="PF02470">
    <property type="entry name" value="MlaD"/>
    <property type="match status" value="5"/>
</dbReference>
<sequence>MIGAEPVIRRHRWLSPVWLLPALAALLAGGFIYQQYQKAGQRIQINFEQGNGILPGKTQVRYQGVAVGMVTELNLAGDGQKIAVSVKIDSQARPLIRKGSQFWLVSPKASLTEISGLDTLVSGNYINLQPGREGEPLSAQFDALDGPPPGWQAQGRMVHLVSDTLGSVANGAKVYYRGLEVGSVINTRLDKDDVHVQLDLVIDSRFEHLIKQESRFWNVGGIRGSLGPAGVQVEMGNLSTVLGGGIAFDSPKSSAPAELTQRFPLYDSMAAAERGEQIVLHAGDLPLREGMLILYQGLEIGRVLPITLQGEQRQVVALVASEHAAKITQRSKLVLEGADLSLSGVKHVERLLTGPVLRLDSRPGAPATQIAVVERAAEPGVTLTLQAQDLSGLQEGGPLWFKGIPIGRIERLILSSSGEASLQLSVSSTYRDLLRRARFYKGSPLQVEANLSGVRVDALPASAWMGGGVRMLQGDTRMDVLFPSEELARVAVAGAKSRLWMLESERADGIGIGTPLFYRGLEAGRVRAMKASSIGVKLELEVNALYAPLLSNHSRFWLLPAVDAEVGGAGVRVKVGNLANLLRGGIEFENQPGSERRSDRLYRDRQEASTASRELTLLTEHNPGLAAGAPLRYRGVTIGELSEVTLAPGLGRVELKARLDAPYAERFLRKGAGFQLVQAKLGVAGVAHLDTLIKGAYIEATPGTGGEQERFDLLISSPSGLKLTLTSDELRGVSVGAPILFRKVAVGQVESVKLARDGSAVQTRISIEPEYAHLVRSNSRFWNVSGLKADVGLTGGSIEVETLQSLLAGGIAFNTPPQPGDRVNTGSRFTLYAQAQKAWLEWQPLLRP</sequence>
<proteinExistence type="predicted"/>
<keyword evidence="6 7" id="KW-0472">Membrane</keyword>
<name>A0A5J6WWY6_9GAMM</name>
<comment type="subcellular location">
    <subcellularLocation>
        <location evidence="1">Cell inner membrane</location>
    </subcellularLocation>
</comment>
<organism evidence="9 10">
    <name type="scientific">Aeromonas simiae</name>
    <dbReference type="NCBI Taxonomy" id="218936"/>
    <lineage>
        <taxon>Bacteria</taxon>
        <taxon>Pseudomonadati</taxon>
        <taxon>Pseudomonadota</taxon>
        <taxon>Gammaproteobacteria</taxon>
        <taxon>Aeromonadales</taxon>
        <taxon>Aeromonadaceae</taxon>
        <taxon>Aeromonas</taxon>
    </lineage>
</organism>
<gene>
    <name evidence="9" type="ORF">FE240_08215</name>
</gene>
<feature type="transmembrane region" description="Helical" evidence="7">
    <location>
        <begin position="12"/>
        <end position="33"/>
    </location>
</feature>
<feature type="domain" description="Mce/MlaD" evidence="8">
    <location>
        <begin position="40"/>
        <end position="131"/>
    </location>
</feature>
<feature type="domain" description="Mce/MlaD" evidence="8">
    <location>
        <begin position="613"/>
        <end position="703"/>
    </location>
</feature>